<protein>
    <submittedName>
        <fullName evidence="1">Uncharacterized protein</fullName>
    </submittedName>
</protein>
<keyword evidence="2" id="KW-1185">Reference proteome</keyword>
<dbReference type="Proteomes" id="UP001162992">
    <property type="component" value="Chromosome 10"/>
</dbReference>
<accession>A0ACC2CEM3</accession>
<sequence>MNKVQQKETLEMAEGLQNTSPAGEDICSEEQTEQNPKTLALMLNDSENLYMEERIHAALSLVERCDIFSTPLENLKQYIEVNEGSAFLGKGKLLTQRRSNSLVEQQSKDFDQQKGPDLDKEKSEDMEILNGHYL</sequence>
<organism evidence="1 2">
    <name type="scientific">Diphasiastrum complanatum</name>
    <name type="common">Issler's clubmoss</name>
    <name type="synonym">Lycopodium complanatum</name>
    <dbReference type="NCBI Taxonomy" id="34168"/>
    <lineage>
        <taxon>Eukaryota</taxon>
        <taxon>Viridiplantae</taxon>
        <taxon>Streptophyta</taxon>
        <taxon>Embryophyta</taxon>
        <taxon>Tracheophyta</taxon>
        <taxon>Lycopodiopsida</taxon>
        <taxon>Lycopodiales</taxon>
        <taxon>Lycopodiaceae</taxon>
        <taxon>Lycopodioideae</taxon>
        <taxon>Diphasiastrum</taxon>
    </lineage>
</organism>
<dbReference type="EMBL" id="CM055101">
    <property type="protein sequence ID" value="KAJ7540462.1"/>
    <property type="molecule type" value="Genomic_DNA"/>
</dbReference>
<evidence type="ECO:0000313" key="1">
    <source>
        <dbReference type="EMBL" id="KAJ7540462.1"/>
    </source>
</evidence>
<reference evidence="2" key="1">
    <citation type="journal article" date="2024" name="Proc. Natl. Acad. Sci. U.S.A.">
        <title>Extraordinary preservation of gene collinearity over three hundred million years revealed in homosporous lycophytes.</title>
        <authorList>
            <person name="Li C."/>
            <person name="Wickell D."/>
            <person name="Kuo L.Y."/>
            <person name="Chen X."/>
            <person name="Nie B."/>
            <person name="Liao X."/>
            <person name="Peng D."/>
            <person name="Ji J."/>
            <person name="Jenkins J."/>
            <person name="Williams M."/>
            <person name="Shu S."/>
            <person name="Plott C."/>
            <person name="Barry K."/>
            <person name="Rajasekar S."/>
            <person name="Grimwood J."/>
            <person name="Han X."/>
            <person name="Sun S."/>
            <person name="Hou Z."/>
            <person name="He W."/>
            <person name="Dai G."/>
            <person name="Sun C."/>
            <person name="Schmutz J."/>
            <person name="Leebens-Mack J.H."/>
            <person name="Li F.W."/>
            <person name="Wang L."/>
        </authorList>
    </citation>
    <scope>NUCLEOTIDE SEQUENCE [LARGE SCALE GENOMIC DNA]</scope>
    <source>
        <strain evidence="2">cv. PW_Plant_1</strain>
    </source>
</reference>
<proteinExistence type="predicted"/>
<comment type="caution">
    <text evidence="1">The sequence shown here is derived from an EMBL/GenBank/DDBJ whole genome shotgun (WGS) entry which is preliminary data.</text>
</comment>
<gene>
    <name evidence="1" type="ORF">O6H91_10G016400</name>
</gene>
<name>A0ACC2CEM3_DIPCM</name>
<evidence type="ECO:0000313" key="2">
    <source>
        <dbReference type="Proteomes" id="UP001162992"/>
    </source>
</evidence>